<organism evidence="1 2">
    <name type="scientific">Seiridium unicorne</name>
    <dbReference type="NCBI Taxonomy" id="138068"/>
    <lineage>
        <taxon>Eukaryota</taxon>
        <taxon>Fungi</taxon>
        <taxon>Dikarya</taxon>
        <taxon>Ascomycota</taxon>
        <taxon>Pezizomycotina</taxon>
        <taxon>Sordariomycetes</taxon>
        <taxon>Xylariomycetidae</taxon>
        <taxon>Amphisphaeriales</taxon>
        <taxon>Sporocadaceae</taxon>
        <taxon>Seiridium</taxon>
    </lineage>
</organism>
<keyword evidence="2" id="KW-1185">Reference proteome</keyword>
<name>A0ABR2UTC5_9PEZI</name>
<sequence>MGSYIPTKAAGVHSGARPTDVMKLFQERAAAAGITAKKELAEVDMPYDKGQWDKDMARNILEPTSCLKLVVDEKEMRASCARAGLSYPPPGLKTSRWA</sequence>
<gene>
    <name evidence="1" type="ORF">SUNI508_08568</name>
</gene>
<proteinExistence type="predicted"/>
<accession>A0ABR2UTC5</accession>
<dbReference type="EMBL" id="JARVKF010000395">
    <property type="protein sequence ID" value="KAK9417920.1"/>
    <property type="molecule type" value="Genomic_DNA"/>
</dbReference>
<protein>
    <submittedName>
        <fullName evidence="1">Uncharacterized protein</fullName>
    </submittedName>
</protein>
<comment type="caution">
    <text evidence="1">The sequence shown here is derived from an EMBL/GenBank/DDBJ whole genome shotgun (WGS) entry which is preliminary data.</text>
</comment>
<evidence type="ECO:0000313" key="1">
    <source>
        <dbReference type="EMBL" id="KAK9417920.1"/>
    </source>
</evidence>
<reference evidence="1 2" key="1">
    <citation type="journal article" date="2024" name="J. Plant Pathol.">
        <title>Sequence and assembly of the genome of Seiridium unicorne, isolate CBS 538.82, causal agent of cypress canker disease.</title>
        <authorList>
            <person name="Scali E."/>
            <person name="Rocca G.D."/>
            <person name="Danti R."/>
            <person name="Garbelotto M."/>
            <person name="Barberini S."/>
            <person name="Baroncelli R."/>
            <person name="Emiliani G."/>
        </authorList>
    </citation>
    <scope>NUCLEOTIDE SEQUENCE [LARGE SCALE GENOMIC DNA]</scope>
    <source>
        <strain evidence="1 2">BM-138-508</strain>
    </source>
</reference>
<evidence type="ECO:0000313" key="2">
    <source>
        <dbReference type="Proteomes" id="UP001408356"/>
    </source>
</evidence>
<dbReference type="Proteomes" id="UP001408356">
    <property type="component" value="Unassembled WGS sequence"/>
</dbReference>